<organism evidence="10 11">
    <name type="scientific">Nicrophorus vespilloides</name>
    <name type="common">Boreal carrion beetle</name>
    <dbReference type="NCBI Taxonomy" id="110193"/>
    <lineage>
        <taxon>Eukaryota</taxon>
        <taxon>Metazoa</taxon>
        <taxon>Ecdysozoa</taxon>
        <taxon>Arthropoda</taxon>
        <taxon>Hexapoda</taxon>
        <taxon>Insecta</taxon>
        <taxon>Pterygota</taxon>
        <taxon>Neoptera</taxon>
        <taxon>Endopterygota</taxon>
        <taxon>Coleoptera</taxon>
        <taxon>Polyphaga</taxon>
        <taxon>Staphyliniformia</taxon>
        <taxon>Silphidae</taxon>
        <taxon>Nicrophorinae</taxon>
        <taxon>Nicrophorus</taxon>
    </lineage>
</organism>
<feature type="domain" description="RRM" evidence="9">
    <location>
        <begin position="644"/>
        <end position="720"/>
    </location>
</feature>
<dbReference type="InterPro" id="IPR035979">
    <property type="entry name" value="RBD_domain_sf"/>
</dbReference>
<dbReference type="InterPro" id="IPR000504">
    <property type="entry name" value="RRM_dom"/>
</dbReference>
<dbReference type="SMART" id="SM00360">
    <property type="entry name" value="RRM"/>
    <property type="match status" value="2"/>
</dbReference>
<keyword evidence="10" id="KW-1185">Reference proteome</keyword>
<dbReference type="InterPro" id="IPR011990">
    <property type="entry name" value="TPR-like_helical_dom_sf"/>
</dbReference>
<evidence type="ECO:0000256" key="6">
    <source>
        <dbReference type="ARBA" id="ARBA00023242"/>
    </source>
</evidence>
<keyword evidence="3" id="KW-0677">Repeat</keyword>
<dbReference type="RefSeq" id="XP_017771623.1">
    <property type="nucleotide sequence ID" value="XM_017916134.1"/>
</dbReference>
<evidence type="ECO:0000256" key="8">
    <source>
        <dbReference type="SAM" id="MobiDB-lite"/>
    </source>
</evidence>
<dbReference type="Gene3D" id="1.25.40.10">
    <property type="entry name" value="Tetratricopeptide repeat domain"/>
    <property type="match status" value="1"/>
</dbReference>
<dbReference type="InterPro" id="IPR003107">
    <property type="entry name" value="HAT"/>
</dbReference>
<dbReference type="InterPro" id="IPR012677">
    <property type="entry name" value="Nucleotide-bd_a/b_plait_sf"/>
</dbReference>
<evidence type="ECO:0000256" key="3">
    <source>
        <dbReference type="ARBA" id="ARBA00022737"/>
    </source>
</evidence>
<sequence>MDEDDNKLSTDSDSSDEEDKALMKRAEEIEGLLSNNKYLYDLHVELVGLYQKIVDLVSLRQAYKRFYNIYPLTDTLWLNWLKIEMELATGEEEKKNVLELFEKATKDYLSVKLWLEYAQHAMGCCSLEETRTILEKGLNAVGLHVCNGSLLWDTLREFELANLSMCQQNSENYKMQLKKVVSTFRRQLSVPLLNMEITYEEWNEFLKSVDNEELVDNKAVDWGYKNALKILETYKPFEDKLLTATADQEIYNIFKEYIKSVKDPSVILCLYERAVEKICLLPDIWLDYCYYAYGLGECSVSISERAVRNVTWSEDLWVLRLRILEKNNVSDADVRKCYQDGIHFIQNGLDLWMSYLDYIKRNSPDQLMDLFEKAEETEVDPTRKITRLHARLLFKSEEATKARKLWNSIMHDPICKQNYVFWLELINLERQFGTVTSVRETFRKAINCCKTEQIIYDEWLLFERECGSVEDLVKCTEKLRTVHFPIIQATHYQEAVETNVKKRKRDAEPSGNKKVKQNDGNRKLTDELRFKKNDSKNVGLVRNQGAPENLDHAKSVFVSNLAYNVTADSLAPVFPNSKITLSTNNKGLSRCFGYIEFKTEEEAEAALLRDREPFEGRPIFISKCKTNKAERQKMFQFSENLELNKLFVKGLPFAHTKEDVEKMYKDFNCLDVRLVMHKTGQSKGLAYVDFGNETDAANALNATNQMKVGEFVIDVAISAPPSKRKEFPEPFKAPERTLKLFVPRSVTKIQQPSTTTKTTTTNNKPMKSNNDFRNMLVKK</sequence>
<evidence type="ECO:0000256" key="2">
    <source>
        <dbReference type="ARBA" id="ARBA00022664"/>
    </source>
</evidence>
<dbReference type="PROSITE" id="PS50102">
    <property type="entry name" value="RRM"/>
    <property type="match status" value="2"/>
</dbReference>
<dbReference type="Pfam" id="PF00076">
    <property type="entry name" value="RRM_1"/>
    <property type="match status" value="2"/>
</dbReference>
<dbReference type="SUPFAM" id="SSF48452">
    <property type="entry name" value="TPR-like"/>
    <property type="match status" value="1"/>
</dbReference>
<dbReference type="PANTHER" id="PTHR17204">
    <property type="entry name" value="PRE-MRNA PROCESSING PROTEIN PRP39-RELATED"/>
    <property type="match status" value="1"/>
</dbReference>
<evidence type="ECO:0000313" key="11">
    <source>
        <dbReference type="RefSeq" id="XP_017771623.1"/>
    </source>
</evidence>
<feature type="compositionally biased region" description="Basic and acidic residues" evidence="8">
    <location>
        <begin position="1"/>
        <end position="10"/>
    </location>
</feature>
<dbReference type="SMART" id="SM00386">
    <property type="entry name" value="HAT"/>
    <property type="match status" value="7"/>
</dbReference>
<accession>A0ABM1MAM3</accession>
<dbReference type="GeneID" id="108559015"/>
<evidence type="ECO:0000259" key="9">
    <source>
        <dbReference type="PROSITE" id="PS50102"/>
    </source>
</evidence>
<evidence type="ECO:0000256" key="7">
    <source>
        <dbReference type="PROSITE-ProRule" id="PRU00176"/>
    </source>
</evidence>
<evidence type="ECO:0000313" key="10">
    <source>
        <dbReference type="Proteomes" id="UP000695000"/>
    </source>
</evidence>
<keyword evidence="4 7" id="KW-0694">RNA-binding</keyword>
<dbReference type="PANTHER" id="PTHR17204:SF25">
    <property type="entry name" value="RRM DOMAIN-CONTAINING PROTEIN"/>
    <property type="match status" value="1"/>
</dbReference>
<feature type="region of interest" description="Disordered" evidence="8">
    <location>
        <begin position="502"/>
        <end position="525"/>
    </location>
</feature>
<dbReference type="Pfam" id="PF23240">
    <property type="entry name" value="HAT_PRP39_N"/>
    <property type="match status" value="1"/>
</dbReference>
<proteinExistence type="predicted"/>
<evidence type="ECO:0000256" key="4">
    <source>
        <dbReference type="ARBA" id="ARBA00022884"/>
    </source>
</evidence>
<dbReference type="SUPFAM" id="SSF54928">
    <property type="entry name" value="RNA-binding domain, RBD"/>
    <property type="match status" value="2"/>
</dbReference>
<dbReference type="Gene3D" id="3.30.70.330">
    <property type="match status" value="2"/>
</dbReference>
<protein>
    <submittedName>
        <fullName evidence="11">Squamous cell carcinoma antigen recognized by T-cells 3-like</fullName>
    </submittedName>
</protein>
<feature type="domain" description="RRM" evidence="9">
    <location>
        <begin position="554"/>
        <end position="626"/>
    </location>
</feature>
<comment type="subcellular location">
    <subcellularLocation>
        <location evidence="1">Nucleus</location>
    </subcellularLocation>
</comment>
<keyword evidence="5" id="KW-0508">mRNA splicing</keyword>
<gene>
    <name evidence="11" type="primary">LOC108559015</name>
</gene>
<evidence type="ECO:0000256" key="1">
    <source>
        <dbReference type="ARBA" id="ARBA00004123"/>
    </source>
</evidence>
<keyword evidence="6" id="KW-0539">Nucleus</keyword>
<name>A0ABM1MAM3_NICVS</name>
<feature type="compositionally biased region" description="Low complexity" evidence="8">
    <location>
        <begin position="754"/>
        <end position="764"/>
    </location>
</feature>
<evidence type="ECO:0000256" key="5">
    <source>
        <dbReference type="ARBA" id="ARBA00023187"/>
    </source>
</evidence>
<reference evidence="11" key="1">
    <citation type="submission" date="2025-08" db="UniProtKB">
        <authorList>
            <consortium name="RefSeq"/>
        </authorList>
    </citation>
    <scope>IDENTIFICATION</scope>
    <source>
        <tissue evidence="11">Whole Larva</tissue>
    </source>
</reference>
<dbReference type="Proteomes" id="UP000695000">
    <property type="component" value="Unplaced"/>
</dbReference>
<feature type="region of interest" description="Disordered" evidence="8">
    <location>
        <begin position="1"/>
        <end position="20"/>
    </location>
</feature>
<feature type="compositionally biased region" description="Basic and acidic residues" evidence="8">
    <location>
        <begin position="516"/>
        <end position="525"/>
    </location>
</feature>
<keyword evidence="2" id="KW-0507">mRNA processing</keyword>
<feature type="region of interest" description="Disordered" evidence="8">
    <location>
        <begin position="749"/>
        <end position="779"/>
    </location>
</feature>